<comment type="caution">
    <text evidence="2">The sequence shown here is derived from an EMBL/GenBank/DDBJ whole genome shotgun (WGS) entry which is preliminary data.</text>
</comment>
<accession>A0ABQ8ES02</accession>
<evidence type="ECO:0000259" key="1">
    <source>
        <dbReference type="Pfam" id="PF07734"/>
    </source>
</evidence>
<dbReference type="InterPro" id="IPR017451">
    <property type="entry name" value="F-box-assoc_interact_dom"/>
</dbReference>
<organism evidence="2 3">
    <name type="scientific">Brassica napus</name>
    <name type="common">Rape</name>
    <dbReference type="NCBI Taxonomy" id="3708"/>
    <lineage>
        <taxon>Eukaryota</taxon>
        <taxon>Viridiplantae</taxon>
        <taxon>Streptophyta</taxon>
        <taxon>Embryophyta</taxon>
        <taxon>Tracheophyta</taxon>
        <taxon>Spermatophyta</taxon>
        <taxon>Magnoliopsida</taxon>
        <taxon>eudicotyledons</taxon>
        <taxon>Gunneridae</taxon>
        <taxon>Pentapetalae</taxon>
        <taxon>rosids</taxon>
        <taxon>malvids</taxon>
        <taxon>Brassicales</taxon>
        <taxon>Brassicaceae</taxon>
        <taxon>Brassiceae</taxon>
        <taxon>Brassica</taxon>
    </lineage>
</organism>
<dbReference type="NCBIfam" id="TIGR01640">
    <property type="entry name" value="F_box_assoc_1"/>
    <property type="match status" value="1"/>
</dbReference>
<dbReference type="Pfam" id="PF07734">
    <property type="entry name" value="FBA_1"/>
    <property type="match status" value="1"/>
</dbReference>
<feature type="domain" description="F-box associated beta-propeller type 1" evidence="1">
    <location>
        <begin position="6"/>
        <end position="111"/>
    </location>
</feature>
<name>A0ABQ8ES02_BRANA</name>
<proteinExistence type="predicted"/>
<evidence type="ECO:0000313" key="2">
    <source>
        <dbReference type="EMBL" id="KAH0943375.1"/>
    </source>
</evidence>
<protein>
    <recommendedName>
        <fullName evidence="1">F-box associated beta-propeller type 1 domain-containing protein</fullName>
    </recommendedName>
</protein>
<keyword evidence="3" id="KW-1185">Reference proteome</keyword>
<dbReference type="Proteomes" id="UP000824890">
    <property type="component" value="Unassembled WGS sequence"/>
</dbReference>
<gene>
    <name evidence="2" type="ORF">HID58_003012</name>
</gene>
<dbReference type="EMBL" id="JAGKQM010000001">
    <property type="protein sequence ID" value="KAH0943375.1"/>
    <property type="molecule type" value="Genomic_DNA"/>
</dbReference>
<reference evidence="2 3" key="1">
    <citation type="submission" date="2021-05" db="EMBL/GenBank/DDBJ databases">
        <title>Genome Assembly of Synthetic Allotetraploid Brassica napus Reveals Homoeologous Exchanges between Subgenomes.</title>
        <authorList>
            <person name="Davis J.T."/>
        </authorList>
    </citation>
    <scope>NUCLEOTIDE SEQUENCE [LARGE SCALE GENOMIC DNA]</scope>
    <source>
        <strain evidence="3">cv. Da-Ae</strain>
        <tissue evidence="2">Seedling</tissue>
    </source>
</reference>
<dbReference type="InterPro" id="IPR006527">
    <property type="entry name" value="F-box-assoc_dom_typ1"/>
</dbReference>
<evidence type="ECO:0000313" key="3">
    <source>
        <dbReference type="Proteomes" id="UP000824890"/>
    </source>
</evidence>
<sequence>MTFNHRGIRSIQSKGELSPIDGERIIISEVFHCDGLLLCTFDNKTRIMLWNPFTGQTSWGIQQFCTSHTYALGSYQESRYRNCSYKILSYKDDSVHEFAIYEINSNSWRISMWFRTFDYCILERTCH</sequence>